<evidence type="ECO:0000256" key="1">
    <source>
        <dbReference type="ARBA" id="ARBA00004496"/>
    </source>
</evidence>
<reference evidence="7" key="1">
    <citation type="submission" date="2025-08" db="UniProtKB">
        <authorList>
            <consortium name="RefSeq"/>
        </authorList>
    </citation>
    <scope>IDENTIFICATION</scope>
    <source>
        <tissue evidence="7">Whole Larva</tissue>
    </source>
</reference>
<dbReference type="GeneID" id="108557758"/>
<dbReference type="PANTHER" id="PTHR46545:SF1">
    <property type="entry name" value="LEUCINE-RICH REPEAT-CONTAINING PROTEIN 51"/>
    <property type="match status" value="1"/>
</dbReference>
<accession>A0ABM1M5Q0</accession>
<gene>
    <name evidence="7" type="primary">LOC108557758</name>
</gene>
<dbReference type="SUPFAM" id="SSF52058">
    <property type="entry name" value="L domain-like"/>
    <property type="match status" value="1"/>
</dbReference>
<dbReference type="RefSeq" id="XP_017769900.1">
    <property type="nucleotide sequence ID" value="XM_017914411.1"/>
</dbReference>
<comment type="subcellular location">
    <subcellularLocation>
        <location evidence="1">Cytoplasm</location>
    </subcellularLocation>
</comment>
<dbReference type="InterPro" id="IPR032675">
    <property type="entry name" value="LRR_dom_sf"/>
</dbReference>
<organism evidence="6 7">
    <name type="scientific">Nicrophorus vespilloides</name>
    <name type="common">Boreal carrion beetle</name>
    <dbReference type="NCBI Taxonomy" id="110193"/>
    <lineage>
        <taxon>Eukaryota</taxon>
        <taxon>Metazoa</taxon>
        <taxon>Ecdysozoa</taxon>
        <taxon>Arthropoda</taxon>
        <taxon>Hexapoda</taxon>
        <taxon>Insecta</taxon>
        <taxon>Pterygota</taxon>
        <taxon>Neoptera</taxon>
        <taxon>Endopterygota</taxon>
        <taxon>Coleoptera</taxon>
        <taxon>Polyphaga</taxon>
        <taxon>Staphyliniformia</taxon>
        <taxon>Silphidae</taxon>
        <taxon>Nicrophorinae</taxon>
        <taxon>Nicrophorus</taxon>
    </lineage>
</organism>
<dbReference type="PROSITE" id="PS51450">
    <property type="entry name" value="LRR"/>
    <property type="match status" value="2"/>
</dbReference>
<protein>
    <recommendedName>
        <fullName evidence="2">Leucine-rich repeat-containing protein 51</fullName>
    </recommendedName>
</protein>
<dbReference type="PANTHER" id="PTHR46545">
    <property type="entry name" value="LEUCINE-RICH REPEAT-CONTAINING PROTEIN 51"/>
    <property type="match status" value="1"/>
</dbReference>
<evidence type="ECO:0000313" key="6">
    <source>
        <dbReference type="Proteomes" id="UP000695000"/>
    </source>
</evidence>
<evidence type="ECO:0000256" key="3">
    <source>
        <dbReference type="ARBA" id="ARBA00022490"/>
    </source>
</evidence>
<evidence type="ECO:0000313" key="7">
    <source>
        <dbReference type="RefSeq" id="XP_017769900.1"/>
    </source>
</evidence>
<keyword evidence="4" id="KW-0433">Leucine-rich repeat</keyword>
<evidence type="ECO:0000256" key="5">
    <source>
        <dbReference type="ARBA" id="ARBA00022737"/>
    </source>
</evidence>
<keyword evidence="6" id="KW-1185">Reference proteome</keyword>
<name>A0ABM1M5Q0_NICVS</name>
<dbReference type="Proteomes" id="UP000695000">
    <property type="component" value="Unplaced"/>
</dbReference>
<sequence>MKCQLEKPADFSFMNFKKLKGTKPDTVHTTRIGTPATGESHKFLTRAVWLNNNRLTDIKYVDIFIESILEFPTALAWLDLSFNNIEEIDLSLLKFTNLRILYLHGNNISDVKELLKLKALKLLKTLTVHGNPVYSKKNYRQYLITMMPQIVNLDFTRITDIERNSATALQRVIE</sequence>
<evidence type="ECO:0000256" key="4">
    <source>
        <dbReference type="ARBA" id="ARBA00022614"/>
    </source>
</evidence>
<proteinExistence type="predicted"/>
<keyword evidence="5" id="KW-0677">Repeat</keyword>
<evidence type="ECO:0000256" key="2">
    <source>
        <dbReference type="ARBA" id="ARBA00014223"/>
    </source>
</evidence>
<dbReference type="InterPro" id="IPR001611">
    <property type="entry name" value="Leu-rich_rpt"/>
</dbReference>
<keyword evidence="3" id="KW-0963">Cytoplasm</keyword>
<dbReference type="Pfam" id="PF14580">
    <property type="entry name" value="LRR_9"/>
    <property type="match status" value="1"/>
</dbReference>
<dbReference type="Gene3D" id="3.80.10.10">
    <property type="entry name" value="Ribonuclease Inhibitor"/>
    <property type="match status" value="1"/>
</dbReference>